<organism evidence="2 3">
    <name type="scientific">Streblomastix strix</name>
    <dbReference type="NCBI Taxonomy" id="222440"/>
    <lineage>
        <taxon>Eukaryota</taxon>
        <taxon>Metamonada</taxon>
        <taxon>Preaxostyla</taxon>
        <taxon>Oxymonadida</taxon>
        <taxon>Streblomastigidae</taxon>
        <taxon>Streblomastix</taxon>
    </lineage>
</organism>
<dbReference type="AlphaFoldDB" id="A0A5J4TBA3"/>
<dbReference type="EMBL" id="SNRW01034443">
    <property type="protein sequence ID" value="KAA6355548.1"/>
    <property type="molecule type" value="Genomic_DNA"/>
</dbReference>
<accession>A0A5J4TBA3</accession>
<evidence type="ECO:0000313" key="2">
    <source>
        <dbReference type="EMBL" id="KAA6355548.1"/>
    </source>
</evidence>
<proteinExistence type="predicted"/>
<evidence type="ECO:0000256" key="1">
    <source>
        <dbReference type="SAM" id="MobiDB-lite"/>
    </source>
</evidence>
<gene>
    <name evidence="2" type="ORF">EZS28_048924</name>
</gene>
<dbReference type="Proteomes" id="UP000324800">
    <property type="component" value="Unassembled WGS sequence"/>
</dbReference>
<protein>
    <submittedName>
        <fullName evidence="2">Uncharacterized protein</fullName>
    </submittedName>
</protein>
<reference evidence="2 3" key="1">
    <citation type="submission" date="2019-03" db="EMBL/GenBank/DDBJ databases">
        <title>Single cell metagenomics reveals metabolic interactions within the superorganism composed of flagellate Streblomastix strix and complex community of Bacteroidetes bacteria on its surface.</title>
        <authorList>
            <person name="Treitli S.C."/>
            <person name="Kolisko M."/>
            <person name="Husnik F."/>
            <person name="Keeling P."/>
            <person name="Hampl V."/>
        </authorList>
    </citation>
    <scope>NUCLEOTIDE SEQUENCE [LARGE SCALE GENOMIC DNA]</scope>
    <source>
        <strain evidence="2">ST1C</strain>
    </source>
</reference>
<comment type="caution">
    <text evidence="2">The sequence shown here is derived from an EMBL/GenBank/DDBJ whole genome shotgun (WGS) entry which is preliminary data.</text>
</comment>
<name>A0A5J4TBA3_9EUKA</name>
<feature type="region of interest" description="Disordered" evidence="1">
    <location>
        <begin position="101"/>
        <end position="137"/>
    </location>
</feature>
<sequence>MELQATDRHICITVQQTNQQLRYSGSQRPRDSLPQRIQLQMEKSQILHPSTQTSIKQVATENEIRQSISNNNSTDLGETIVVHQTKEFIHQIPFSWIIRENSGDGTENEKQELQALSRQCGHLPSGPVADDGRDLLM</sequence>
<evidence type="ECO:0000313" key="3">
    <source>
        <dbReference type="Proteomes" id="UP000324800"/>
    </source>
</evidence>